<dbReference type="GO" id="GO:0046098">
    <property type="term" value="P:guanine metabolic process"/>
    <property type="evidence" value="ECO:0007669"/>
    <property type="project" value="TreeGrafter"/>
</dbReference>
<accession>A0A316YRX7</accession>
<name>A0A316YRX7_9BASI</name>
<feature type="domain" description="Amidohydrolase-related" evidence="6">
    <location>
        <begin position="166"/>
        <end position="291"/>
    </location>
</feature>
<evidence type="ECO:0000256" key="1">
    <source>
        <dbReference type="ARBA" id="ARBA00001947"/>
    </source>
</evidence>
<evidence type="ECO:0000256" key="2">
    <source>
        <dbReference type="ARBA" id="ARBA00022723"/>
    </source>
</evidence>
<dbReference type="InterPro" id="IPR032466">
    <property type="entry name" value="Metal_Hydrolase"/>
</dbReference>
<dbReference type="InParanoid" id="A0A316YRX7"/>
<dbReference type="PANTHER" id="PTHR11271">
    <property type="entry name" value="GUANINE DEAMINASE"/>
    <property type="match status" value="1"/>
</dbReference>
<dbReference type="STRING" id="215250.A0A316YRX7"/>
<evidence type="ECO:0000259" key="6">
    <source>
        <dbReference type="Pfam" id="PF01979"/>
    </source>
</evidence>
<keyword evidence="8" id="KW-1185">Reference proteome</keyword>
<dbReference type="Gene3D" id="3.20.20.140">
    <property type="entry name" value="Metal-dependent hydrolases"/>
    <property type="match status" value="2"/>
</dbReference>
<dbReference type="RefSeq" id="XP_025379345.1">
    <property type="nucleotide sequence ID" value="XM_025523101.1"/>
</dbReference>
<dbReference type="PANTHER" id="PTHR11271:SF6">
    <property type="entry name" value="GUANINE DEAMINASE"/>
    <property type="match status" value="1"/>
</dbReference>
<dbReference type="Pfam" id="PF01979">
    <property type="entry name" value="Amidohydro_1"/>
    <property type="match status" value="3"/>
</dbReference>
<evidence type="ECO:0000313" key="8">
    <source>
        <dbReference type="Proteomes" id="UP000245768"/>
    </source>
</evidence>
<feature type="region of interest" description="Disordered" evidence="5">
    <location>
        <begin position="333"/>
        <end position="407"/>
    </location>
</feature>
<keyword evidence="4" id="KW-0862">Zinc</keyword>
<evidence type="ECO:0000313" key="7">
    <source>
        <dbReference type="EMBL" id="PWN92147.1"/>
    </source>
</evidence>
<dbReference type="Gene3D" id="2.30.40.10">
    <property type="entry name" value="Urease, subunit C, domain 1"/>
    <property type="match status" value="1"/>
</dbReference>
<comment type="cofactor">
    <cofactor evidence="1">
        <name>Zn(2+)</name>
        <dbReference type="ChEBI" id="CHEBI:29105"/>
    </cofactor>
</comment>
<feature type="compositionally biased region" description="Polar residues" evidence="5">
    <location>
        <begin position="336"/>
        <end position="362"/>
    </location>
</feature>
<gene>
    <name evidence="7" type="ORF">FA10DRAFT_271497</name>
</gene>
<reference evidence="7 8" key="1">
    <citation type="journal article" date="2018" name="Mol. Biol. Evol.">
        <title>Broad Genomic Sampling Reveals a Smut Pathogenic Ancestry of the Fungal Clade Ustilaginomycotina.</title>
        <authorList>
            <person name="Kijpornyongpan T."/>
            <person name="Mondo S.J."/>
            <person name="Barry K."/>
            <person name="Sandor L."/>
            <person name="Lee J."/>
            <person name="Lipzen A."/>
            <person name="Pangilinan J."/>
            <person name="LaButti K."/>
            <person name="Hainaut M."/>
            <person name="Henrissat B."/>
            <person name="Grigoriev I.V."/>
            <person name="Spatafora J.W."/>
            <person name="Aime M.C."/>
        </authorList>
    </citation>
    <scope>NUCLEOTIDE SEQUENCE [LARGE SCALE GENOMIC DNA]</scope>
    <source>
        <strain evidence="7 8">MCA 4198</strain>
    </source>
</reference>
<protein>
    <recommendedName>
        <fullName evidence="6">Amidohydrolase-related domain-containing protein</fullName>
    </recommendedName>
</protein>
<feature type="domain" description="Amidohydrolase-related" evidence="6">
    <location>
        <begin position="382"/>
        <end position="565"/>
    </location>
</feature>
<feature type="region of interest" description="Disordered" evidence="5">
    <location>
        <begin position="75"/>
        <end position="116"/>
    </location>
</feature>
<evidence type="ECO:0000256" key="3">
    <source>
        <dbReference type="ARBA" id="ARBA00022801"/>
    </source>
</evidence>
<proteinExistence type="predicted"/>
<feature type="compositionally biased region" description="Low complexity" evidence="5">
    <location>
        <begin position="393"/>
        <end position="402"/>
    </location>
</feature>
<evidence type="ECO:0000256" key="4">
    <source>
        <dbReference type="ARBA" id="ARBA00022833"/>
    </source>
</evidence>
<dbReference type="AlphaFoldDB" id="A0A316YRX7"/>
<dbReference type="GeneID" id="37045017"/>
<dbReference type="InterPro" id="IPR006680">
    <property type="entry name" value="Amidohydro-rel"/>
</dbReference>
<dbReference type="OrthoDB" id="194468at2759"/>
<sequence length="722" mass="77742">MVSDSWLVHSFGCAGRPLRPTGSGARLTRRVFVGAVVSPKSLLSLRIYQRGIIGVGSSGVIRFVEDLEKVESELAASVGSESGGEEDDRCSTPVPIPGNQTAKNHHAESTATDSLDMLPPPAINAQELSGISTQIQGEEAAIKSVVEKHGWAYGAYELVKLDQGSFLCPGFVDTHIHACQVPNLGLGQQYELLGWLENITFPRERKFEDPVYARKTYESVVQRMLNCGTTAAAMYATIHEEGGAILAEVCNEKGIRALVGKCQADRNCPVDYVEKNASLSMEATKKFINYCRNLLPYGHEPDPLSPSLTPSDASASPEMDHSIARLSKTMREIEDATSSPGTSQDSQASTSTNATSVETSSPEPMRKSSLGQEIGDMSKDITLNGTASGGHRTGSVSSTSSRISKDKKQKEKDFAAALVQPILTPRFALACSEALLTSIGALVSRDPSLRIQTHLSENAGEIEFTKKLFAFASCYTDVYDHFSLLTPRTILAHCIHLDDHEMKLIRERKCGVSHCPNSNFNLRSGAARIGEMLNMGIKVGLGTDMSGGFGMSVLSAIRDASFASKTIAFTEEKAGKVKVEGKSEEEFEETIKGPTKRVVDGELKPNGVDAMADLPNGDSSRAEDSFDFTKSPLSLATLFYMATLGGAEVCSLAHRTGSLDVGKEFDALLINTDASCANPNMYVEEDDTLEARFEKMLFCGDDRNIASVFVRGRVVGGSAPIV</sequence>
<feature type="domain" description="Amidohydrolase-related" evidence="6">
    <location>
        <begin position="633"/>
        <end position="715"/>
    </location>
</feature>
<organism evidence="7 8">
    <name type="scientific">Acaromyces ingoldii</name>
    <dbReference type="NCBI Taxonomy" id="215250"/>
    <lineage>
        <taxon>Eukaryota</taxon>
        <taxon>Fungi</taxon>
        <taxon>Dikarya</taxon>
        <taxon>Basidiomycota</taxon>
        <taxon>Ustilaginomycotina</taxon>
        <taxon>Exobasidiomycetes</taxon>
        <taxon>Exobasidiales</taxon>
        <taxon>Cryptobasidiaceae</taxon>
        <taxon>Acaromyces</taxon>
    </lineage>
</organism>
<dbReference type="Proteomes" id="UP000245768">
    <property type="component" value="Unassembled WGS sequence"/>
</dbReference>
<dbReference type="SUPFAM" id="SSF51556">
    <property type="entry name" value="Metallo-dependent hydrolases"/>
    <property type="match status" value="1"/>
</dbReference>
<dbReference type="GO" id="GO:0008270">
    <property type="term" value="F:zinc ion binding"/>
    <property type="evidence" value="ECO:0007669"/>
    <property type="project" value="TreeGrafter"/>
</dbReference>
<keyword evidence="3" id="KW-0378">Hydrolase</keyword>
<dbReference type="GO" id="GO:0008892">
    <property type="term" value="F:guanine deaminase activity"/>
    <property type="evidence" value="ECO:0007669"/>
    <property type="project" value="TreeGrafter"/>
</dbReference>
<dbReference type="EMBL" id="KZ819635">
    <property type="protein sequence ID" value="PWN92147.1"/>
    <property type="molecule type" value="Genomic_DNA"/>
</dbReference>
<dbReference type="GO" id="GO:0005829">
    <property type="term" value="C:cytosol"/>
    <property type="evidence" value="ECO:0007669"/>
    <property type="project" value="TreeGrafter"/>
</dbReference>
<dbReference type="InterPro" id="IPR011059">
    <property type="entry name" value="Metal-dep_hydrolase_composite"/>
</dbReference>
<evidence type="ECO:0000256" key="5">
    <source>
        <dbReference type="SAM" id="MobiDB-lite"/>
    </source>
</evidence>
<dbReference type="InterPro" id="IPR051607">
    <property type="entry name" value="Metallo-dep_hydrolases"/>
</dbReference>
<keyword evidence="2" id="KW-0479">Metal-binding</keyword>
<dbReference type="FunCoup" id="A0A316YRX7">
    <property type="interactions" value="244"/>
</dbReference>